<sequence>MATEVALAQVAAKERVMHPAEVIQNNFAKSEHRAALHQIRCTQSWASAARRSFDQAVLLQGRRLGGLPTSDASFRHYNGTNCTVSVEDIYGLKKNCPKVQPRPRTLVEKAVYGEELTLVK</sequence>
<dbReference type="Pfam" id="PF05348">
    <property type="entry name" value="UMP1"/>
    <property type="match status" value="1"/>
</dbReference>
<dbReference type="OrthoDB" id="276304at2759"/>
<reference evidence="2" key="1">
    <citation type="submission" date="2015-09" db="EMBL/GenBank/DDBJ databases">
        <authorList>
            <consortium name="Pathogen Informatics"/>
        </authorList>
    </citation>
    <scope>NUCLEOTIDE SEQUENCE [LARGE SCALE GENOMIC DNA]</scope>
    <source>
        <strain evidence="2">Lake Konstanz</strain>
    </source>
</reference>
<proteinExistence type="predicted"/>
<accession>A0A0S4ISS2</accession>
<dbReference type="VEuPathDB" id="TriTrypDB:BSAL_65215"/>
<dbReference type="AlphaFoldDB" id="A0A0S4ISS2"/>
<evidence type="ECO:0000313" key="1">
    <source>
        <dbReference type="EMBL" id="CUF73417.1"/>
    </source>
</evidence>
<gene>
    <name evidence="1" type="ORF">BSAL_65215</name>
</gene>
<dbReference type="Proteomes" id="UP000051952">
    <property type="component" value="Unassembled WGS sequence"/>
</dbReference>
<keyword evidence="2" id="KW-1185">Reference proteome</keyword>
<name>A0A0S4ISS2_BODSA</name>
<dbReference type="OMA" id="YGHELTM"/>
<protein>
    <submittedName>
        <fullName evidence="1">Uncharacterized protein</fullName>
    </submittedName>
</protein>
<dbReference type="EMBL" id="CYKH01000397">
    <property type="protein sequence ID" value="CUF73417.1"/>
    <property type="molecule type" value="Genomic_DNA"/>
</dbReference>
<organism evidence="1 2">
    <name type="scientific">Bodo saltans</name>
    <name type="common">Flagellated protozoan</name>
    <dbReference type="NCBI Taxonomy" id="75058"/>
    <lineage>
        <taxon>Eukaryota</taxon>
        <taxon>Discoba</taxon>
        <taxon>Euglenozoa</taxon>
        <taxon>Kinetoplastea</taxon>
        <taxon>Metakinetoplastina</taxon>
        <taxon>Eubodonida</taxon>
        <taxon>Bodonidae</taxon>
        <taxon>Bodo</taxon>
    </lineage>
</organism>
<evidence type="ECO:0000313" key="2">
    <source>
        <dbReference type="Proteomes" id="UP000051952"/>
    </source>
</evidence>